<dbReference type="EMBL" id="JABEZX010351229">
    <property type="protein sequence ID" value="MBA0576772.1"/>
    <property type="molecule type" value="Genomic_DNA"/>
</dbReference>
<keyword evidence="2" id="KW-1185">Reference proteome</keyword>
<reference evidence="1 2" key="1">
    <citation type="journal article" date="2019" name="Genome Biol. Evol.">
        <title>Insights into the evolution of the New World diploid cottons (Gossypium, subgenus Houzingenia) based on genome sequencing.</title>
        <authorList>
            <person name="Grover C.E."/>
            <person name="Arick M.A. 2nd"/>
            <person name="Thrash A."/>
            <person name="Conover J.L."/>
            <person name="Sanders W.S."/>
            <person name="Peterson D.G."/>
            <person name="Frelichowski J.E."/>
            <person name="Scheffler J.A."/>
            <person name="Scheffler B.E."/>
            <person name="Wendel J.F."/>
        </authorList>
    </citation>
    <scope>NUCLEOTIDE SEQUENCE [LARGE SCALE GENOMIC DNA]</scope>
    <source>
        <strain evidence="1">157</strain>
        <tissue evidence="1">Leaf</tissue>
    </source>
</reference>
<evidence type="ECO:0000313" key="1">
    <source>
        <dbReference type="EMBL" id="MBA0576772.1"/>
    </source>
</evidence>
<accession>A0A7J8NIX0</accession>
<evidence type="ECO:0000313" key="2">
    <source>
        <dbReference type="Proteomes" id="UP000593572"/>
    </source>
</evidence>
<protein>
    <submittedName>
        <fullName evidence="1">Uncharacterized protein</fullName>
    </submittedName>
</protein>
<organism evidence="1 2">
    <name type="scientific">Gossypium lobatum</name>
    <dbReference type="NCBI Taxonomy" id="34289"/>
    <lineage>
        <taxon>Eukaryota</taxon>
        <taxon>Viridiplantae</taxon>
        <taxon>Streptophyta</taxon>
        <taxon>Embryophyta</taxon>
        <taxon>Tracheophyta</taxon>
        <taxon>Spermatophyta</taxon>
        <taxon>Magnoliopsida</taxon>
        <taxon>eudicotyledons</taxon>
        <taxon>Gunneridae</taxon>
        <taxon>Pentapetalae</taxon>
        <taxon>rosids</taxon>
        <taxon>malvids</taxon>
        <taxon>Malvales</taxon>
        <taxon>Malvaceae</taxon>
        <taxon>Malvoideae</taxon>
        <taxon>Gossypium</taxon>
    </lineage>
</organism>
<dbReference type="AlphaFoldDB" id="A0A7J8NIX0"/>
<dbReference type="Proteomes" id="UP000593572">
    <property type="component" value="Unassembled WGS sequence"/>
</dbReference>
<proteinExistence type="predicted"/>
<name>A0A7J8NIX0_9ROSI</name>
<comment type="caution">
    <text evidence="1">The sequence shown here is derived from an EMBL/GenBank/DDBJ whole genome shotgun (WGS) entry which is preliminary data.</text>
</comment>
<sequence length="42" mass="4609">MSKSILKLHLKNRIIDCVQGLLSEILGEHIPTVFAAKAFACV</sequence>
<gene>
    <name evidence="1" type="ORF">Golob_024570</name>
</gene>